<comment type="pathway">
    <text evidence="3">Phospholipid metabolism; CDP-diacylglycerol biosynthesis; CDP-diacylglycerol from sn-glycerol 3-phosphate: step 3/3.</text>
</comment>
<evidence type="ECO:0000256" key="12">
    <source>
        <dbReference type="ARBA" id="ARBA00022842"/>
    </source>
</evidence>
<evidence type="ECO:0000256" key="17">
    <source>
        <dbReference type="ARBA" id="ARBA00023264"/>
    </source>
</evidence>
<comment type="subcellular location">
    <subcellularLocation>
        <location evidence="2">Mitochondrion inner membrane</location>
        <topology evidence="2">Peripheral membrane protein</topology>
        <orientation evidence="2">Matrix side</orientation>
    </subcellularLocation>
</comment>
<evidence type="ECO:0000256" key="5">
    <source>
        <dbReference type="ARBA" id="ARBA00005458"/>
    </source>
</evidence>
<evidence type="ECO:0000313" key="19">
    <source>
        <dbReference type="EMBL" id="KAJ3224006.1"/>
    </source>
</evidence>
<evidence type="ECO:0000313" key="20">
    <source>
        <dbReference type="Proteomes" id="UP001211065"/>
    </source>
</evidence>
<dbReference type="GO" id="GO:0016024">
    <property type="term" value="P:CDP-diacylglycerol biosynthetic process"/>
    <property type="evidence" value="ECO:0007669"/>
    <property type="project" value="TreeGrafter"/>
</dbReference>
<gene>
    <name evidence="19" type="primary">TAM41</name>
    <name evidence="19" type="ORF">HK099_000383</name>
</gene>
<reference evidence="19" key="1">
    <citation type="submission" date="2020-05" db="EMBL/GenBank/DDBJ databases">
        <title>Phylogenomic resolution of chytrid fungi.</title>
        <authorList>
            <person name="Stajich J.E."/>
            <person name="Amses K."/>
            <person name="Simmons R."/>
            <person name="Seto K."/>
            <person name="Myers J."/>
            <person name="Bonds A."/>
            <person name="Quandt C.A."/>
            <person name="Barry K."/>
            <person name="Liu P."/>
            <person name="Grigoriev I."/>
            <person name="Longcore J.E."/>
            <person name="James T.Y."/>
        </authorList>
    </citation>
    <scope>NUCLEOTIDE SEQUENCE</scope>
    <source>
        <strain evidence="19">JEL0476</strain>
    </source>
</reference>
<evidence type="ECO:0000256" key="16">
    <source>
        <dbReference type="ARBA" id="ARBA00023209"/>
    </source>
</evidence>
<dbReference type="PANTHER" id="PTHR13619">
    <property type="entry name" value="PHOSPHATIDATE CYTIDYLYLTRANSFERASE, MITOCHONDRIAL"/>
    <property type="match status" value="1"/>
</dbReference>
<organism evidence="19 20">
    <name type="scientific">Clydaea vesicula</name>
    <dbReference type="NCBI Taxonomy" id="447962"/>
    <lineage>
        <taxon>Eukaryota</taxon>
        <taxon>Fungi</taxon>
        <taxon>Fungi incertae sedis</taxon>
        <taxon>Chytridiomycota</taxon>
        <taxon>Chytridiomycota incertae sedis</taxon>
        <taxon>Chytridiomycetes</taxon>
        <taxon>Lobulomycetales</taxon>
        <taxon>Lobulomycetaceae</taxon>
        <taxon>Clydaea</taxon>
    </lineage>
</organism>
<evidence type="ECO:0000256" key="10">
    <source>
        <dbReference type="ARBA" id="ARBA00022695"/>
    </source>
</evidence>
<evidence type="ECO:0000256" key="14">
    <source>
        <dbReference type="ARBA" id="ARBA00023128"/>
    </source>
</evidence>
<comment type="similarity">
    <text evidence="5">Belongs to the TAM41 family.</text>
</comment>
<keyword evidence="16" id="KW-0594">Phospholipid biosynthesis</keyword>
<dbReference type="PIRSF" id="PIRSF028840">
    <property type="entry name" value="Mmp37"/>
    <property type="match status" value="1"/>
</dbReference>
<protein>
    <recommendedName>
        <fullName evidence="7">Phosphatidate cytidylyltransferase, mitochondrial</fullName>
        <ecNumber evidence="6">2.7.7.41</ecNumber>
    </recommendedName>
    <alternativeName>
        <fullName evidence="18">CDP-diacylglycerol synthase</fullName>
    </alternativeName>
</protein>
<keyword evidence="8" id="KW-0444">Lipid biosynthesis</keyword>
<evidence type="ECO:0000256" key="15">
    <source>
        <dbReference type="ARBA" id="ARBA00023136"/>
    </source>
</evidence>
<evidence type="ECO:0000256" key="9">
    <source>
        <dbReference type="ARBA" id="ARBA00022679"/>
    </source>
</evidence>
<keyword evidence="14" id="KW-0496">Mitochondrion</keyword>
<evidence type="ECO:0000256" key="13">
    <source>
        <dbReference type="ARBA" id="ARBA00023098"/>
    </source>
</evidence>
<keyword evidence="15" id="KW-0472">Membrane</keyword>
<dbReference type="Pfam" id="PF09139">
    <property type="entry name" value="Tam41_Mmp37"/>
    <property type="match status" value="1"/>
</dbReference>
<evidence type="ECO:0000256" key="1">
    <source>
        <dbReference type="ARBA" id="ARBA00001946"/>
    </source>
</evidence>
<evidence type="ECO:0000256" key="6">
    <source>
        <dbReference type="ARBA" id="ARBA00012487"/>
    </source>
</evidence>
<keyword evidence="9" id="KW-0808">Transferase</keyword>
<dbReference type="EMBL" id="JADGJW010000109">
    <property type="protein sequence ID" value="KAJ3224006.1"/>
    <property type="molecule type" value="Genomic_DNA"/>
</dbReference>
<keyword evidence="12" id="KW-0460">Magnesium</keyword>
<evidence type="ECO:0000256" key="11">
    <source>
        <dbReference type="ARBA" id="ARBA00022792"/>
    </source>
</evidence>
<evidence type="ECO:0000256" key="18">
    <source>
        <dbReference type="ARBA" id="ARBA00029893"/>
    </source>
</evidence>
<evidence type="ECO:0000256" key="7">
    <source>
        <dbReference type="ARBA" id="ARBA00018337"/>
    </source>
</evidence>
<dbReference type="InterPro" id="IPR015222">
    <property type="entry name" value="Tam41"/>
</dbReference>
<comment type="pathway">
    <text evidence="4">Lipid metabolism.</text>
</comment>
<comment type="caution">
    <text evidence="19">The sequence shown here is derived from an EMBL/GenBank/DDBJ whole genome shotgun (WGS) entry which is preliminary data.</text>
</comment>
<dbReference type="PANTHER" id="PTHR13619:SF0">
    <property type="entry name" value="PHOSPHATIDATE CYTIDYLYLTRANSFERASE, MITOCHONDRIAL"/>
    <property type="match status" value="1"/>
</dbReference>
<accession>A0AAD5Y271</accession>
<keyword evidence="13" id="KW-0443">Lipid metabolism</keyword>
<evidence type="ECO:0000256" key="8">
    <source>
        <dbReference type="ARBA" id="ARBA00022516"/>
    </source>
</evidence>
<sequence>MNSLRSFKFYLKLTKRLYSNNSLPSDLSLDYSKVLNHFQAPIRFAAAYGSGVLKQASYDEKNQPMVDFIFGVTHPSHWHSLNLRQNPSHYSSIKHLGAGAVSFLQEKIGAGIYYNPYCNIEGVKIKYGVVSIEDLQADLNEWRSFYLAGRLQKPVKIFRNDARIKLAIRVNLYNSLTVALFSLPAEFSEEDLFLVLAGLSYKGDFRMSFAENPRKVYNIVSKQLDEFRTLYKPIIEQHPLVSYVTSETLHQDQTLKLRTNCLLKLPKSFLNKLKERFGKIYSNNLDRFEGNEMLLLDAISNLSETELKKLIHSSLVDVTWFPTLTQSIKGVITAGPIRTFTYITEKLAKAKK</sequence>
<comment type="cofactor">
    <cofactor evidence="1">
        <name>Mg(2+)</name>
        <dbReference type="ChEBI" id="CHEBI:18420"/>
    </cofactor>
</comment>
<dbReference type="AlphaFoldDB" id="A0AAD5Y271"/>
<keyword evidence="11" id="KW-0999">Mitochondrion inner membrane</keyword>
<dbReference type="GO" id="GO:0005743">
    <property type="term" value="C:mitochondrial inner membrane"/>
    <property type="evidence" value="ECO:0007669"/>
    <property type="project" value="UniProtKB-SubCell"/>
</dbReference>
<keyword evidence="20" id="KW-1185">Reference proteome</keyword>
<dbReference type="GO" id="GO:0032049">
    <property type="term" value="P:cardiolipin biosynthetic process"/>
    <property type="evidence" value="ECO:0007669"/>
    <property type="project" value="InterPro"/>
</dbReference>
<dbReference type="EC" id="2.7.7.41" evidence="6"/>
<name>A0AAD5Y271_9FUNG</name>
<evidence type="ECO:0000256" key="3">
    <source>
        <dbReference type="ARBA" id="ARBA00005119"/>
    </source>
</evidence>
<proteinExistence type="inferred from homology"/>
<dbReference type="GO" id="GO:0004605">
    <property type="term" value="F:phosphatidate cytidylyltransferase activity"/>
    <property type="evidence" value="ECO:0007669"/>
    <property type="project" value="UniProtKB-EC"/>
</dbReference>
<keyword evidence="17" id="KW-1208">Phospholipid metabolism</keyword>
<keyword evidence="10" id="KW-0548">Nucleotidyltransferase</keyword>
<dbReference type="Proteomes" id="UP001211065">
    <property type="component" value="Unassembled WGS sequence"/>
</dbReference>
<evidence type="ECO:0000256" key="4">
    <source>
        <dbReference type="ARBA" id="ARBA00005189"/>
    </source>
</evidence>
<evidence type="ECO:0000256" key="2">
    <source>
        <dbReference type="ARBA" id="ARBA00004443"/>
    </source>
</evidence>